<name>A0AAJ0I3J2_9PEZI</name>
<protein>
    <submittedName>
        <fullName evidence="1">Uncharacterized protein</fullName>
    </submittedName>
</protein>
<accession>A0AAJ0I3J2</accession>
<evidence type="ECO:0000313" key="2">
    <source>
        <dbReference type="Proteomes" id="UP001285908"/>
    </source>
</evidence>
<comment type="caution">
    <text evidence="1">The sequence shown here is derived from an EMBL/GenBank/DDBJ whole genome shotgun (WGS) entry which is preliminary data.</text>
</comment>
<dbReference type="Proteomes" id="UP001285908">
    <property type="component" value="Unassembled WGS sequence"/>
</dbReference>
<dbReference type="EMBL" id="JAULSX010000006">
    <property type="protein sequence ID" value="KAK3488899.1"/>
    <property type="molecule type" value="Genomic_DNA"/>
</dbReference>
<sequence length="61" mass="6781">MPTHRKSIHGTHCDGSSSSLVTSSFVVQAKDNYSVPRYYSGLHCTHAVVYIPTLLHTKHAR</sequence>
<gene>
    <name evidence="1" type="ORF">B0T23DRAFT_321286</name>
</gene>
<reference evidence="1 2" key="1">
    <citation type="journal article" date="2023" name="Mol. Phylogenet. Evol.">
        <title>Genome-scale phylogeny and comparative genomics of the fungal order Sordariales.</title>
        <authorList>
            <person name="Hensen N."/>
            <person name="Bonometti L."/>
            <person name="Westerberg I."/>
            <person name="Brannstrom I.O."/>
            <person name="Guillou S."/>
            <person name="Cros-Aarteil S."/>
            <person name="Calhoun S."/>
            <person name="Haridas S."/>
            <person name="Kuo A."/>
            <person name="Mondo S."/>
            <person name="Pangilinan J."/>
            <person name="Riley R."/>
            <person name="LaButti K."/>
            <person name="Andreopoulos B."/>
            <person name="Lipzen A."/>
            <person name="Chen C."/>
            <person name="Yan M."/>
            <person name="Daum C."/>
            <person name="Ng V."/>
            <person name="Clum A."/>
            <person name="Steindorff A."/>
            <person name="Ohm R.A."/>
            <person name="Martin F."/>
            <person name="Silar P."/>
            <person name="Natvig D.O."/>
            <person name="Lalanne C."/>
            <person name="Gautier V."/>
            <person name="Ament-Velasquez S.L."/>
            <person name="Kruys A."/>
            <person name="Hutchinson M.I."/>
            <person name="Powell A.J."/>
            <person name="Barry K."/>
            <person name="Miller A.N."/>
            <person name="Grigoriev I.V."/>
            <person name="Debuchy R."/>
            <person name="Gladieux P."/>
            <person name="Hiltunen Thoren M."/>
            <person name="Johannesson H."/>
        </authorList>
    </citation>
    <scope>NUCLEOTIDE SEQUENCE [LARGE SCALE GENOMIC DNA]</scope>
    <source>
        <strain evidence="1 2">FGSC 10403</strain>
    </source>
</reference>
<dbReference type="RefSeq" id="XP_062690606.1">
    <property type="nucleotide sequence ID" value="XM_062835224.1"/>
</dbReference>
<evidence type="ECO:0000313" key="1">
    <source>
        <dbReference type="EMBL" id="KAK3488899.1"/>
    </source>
</evidence>
<dbReference type="AlphaFoldDB" id="A0AAJ0I3J2"/>
<keyword evidence="2" id="KW-1185">Reference proteome</keyword>
<organism evidence="1 2">
    <name type="scientific">Neurospora hispaniola</name>
    <dbReference type="NCBI Taxonomy" id="588809"/>
    <lineage>
        <taxon>Eukaryota</taxon>
        <taxon>Fungi</taxon>
        <taxon>Dikarya</taxon>
        <taxon>Ascomycota</taxon>
        <taxon>Pezizomycotina</taxon>
        <taxon>Sordariomycetes</taxon>
        <taxon>Sordariomycetidae</taxon>
        <taxon>Sordariales</taxon>
        <taxon>Sordariaceae</taxon>
        <taxon>Neurospora</taxon>
    </lineage>
</organism>
<proteinExistence type="predicted"/>
<dbReference type="GeneID" id="87872846"/>